<keyword evidence="2" id="KW-0288">FMN</keyword>
<feature type="region of interest" description="Disordered" evidence="5">
    <location>
        <begin position="1"/>
        <end position="41"/>
    </location>
</feature>
<sequence>MTVSTVSMPQTGAVAPAISRLSPNERPSDLTRPHPTLQQHPGFQRLFRPDALTIGLILPLETHPGRPAPTMHDHVQMAQRAEALGFGALWMRDVPFYDPKYGDVAQVFEPMVYIAYLAAATRSIALGTTGIVLPTREPMYLAKQATSLDQLSGGRLVLGLSSGDRYSDYPMLGIDFESRGERYRDAFSVFRTLTEKNFPSFQSSRFGGSAGTLDLVPKAPFGRVPAIGVGQAQQSIEWLAHNLDGFLSVAPTPDQLTDLGEEWRTQVRVAAGANAYKPLGLGGYLDLSEDPDVPFQRIRGGFRAGRNGLRDYLEVAQAAGVSHIALNPKVSRQPYAEILDELAEDVLPHFPSHV</sequence>
<dbReference type="PANTHER" id="PTHR30011:SF16">
    <property type="entry name" value="C2H2 FINGER DOMAIN TRANSCRIPTION FACTOR (EUROFUNG)-RELATED"/>
    <property type="match status" value="1"/>
</dbReference>
<dbReference type="Gene3D" id="3.20.20.30">
    <property type="entry name" value="Luciferase-like domain"/>
    <property type="match status" value="1"/>
</dbReference>
<dbReference type="EMBL" id="FCOX02000078">
    <property type="protein sequence ID" value="SAL05324.1"/>
    <property type="molecule type" value="Genomic_DNA"/>
</dbReference>
<dbReference type="Pfam" id="PF00296">
    <property type="entry name" value="Bac_luciferase"/>
    <property type="match status" value="1"/>
</dbReference>
<dbReference type="InterPro" id="IPR051260">
    <property type="entry name" value="Diverse_substr_monoxygenases"/>
</dbReference>
<dbReference type="GO" id="GO:0016705">
    <property type="term" value="F:oxidoreductase activity, acting on paired donors, with incorporation or reduction of molecular oxygen"/>
    <property type="evidence" value="ECO:0007669"/>
    <property type="project" value="InterPro"/>
</dbReference>
<dbReference type="SUPFAM" id="SSF51679">
    <property type="entry name" value="Bacterial luciferase-like"/>
    <property type="match status" value="1"/>
</dbReference>
<gene>
    <name evidence="7" type="ORF">AWB78_07429</name>
</gene>
<keyword evidence="1" id="KW-0285">Flavoprotein</keyword>
<keyword evidence="8" id="KW-1185">Reference proteome</keyword>
<dbReference type="Proteomes" id="UP000071859">
    <property type="component" value="Unassembled WGS sequence"/>
</dbReference>
<keyword evidence="4" id="KW-0503">Monooxygenase</keyword>
<name>A0A158EET7_9BURK</name>
<evidence type="ECO:0000256" key="1">
    <source>
        <dbReference type="ARBA" id="ARBA00022630"/>
    </source>
</evidence>
<accession>A0A158EET7</accession>
<organism evidence="7 8">
    <name type="scientific">Caballeronia calidae</name>
    <dbReference type="NCBI Taxonomy" id="1777139"/>
    <lineage>
        <taxon>Bacteria</taxon>
        <taxon>Pseudomonadati</taxon>
        <taxon>Pseudomonadota</taxon>
        <taxon>Betaproteobacteria</taxon>
        <taxon>Burkholderiales</taxon>
        <taxon>Burkholderiaceae</taxon>
        <taxon>Caballeronia</taxon>
    </lineage>
</organism>
<proteinExistence type="predicted"/>
<evidence type="ECO:0000256" key="5">
    <source>
        <dbReference type="SAM" id="MobiDB-lite"/>
    </source>
</evidence>
<evidence type="ECO:0000313" key="8">
    <source>
        <dbReference type="Proteomes" id="UP000071859"/>
    </source>
</evidence>
<evidence type="ECO:0000256" key="2">
    <source>
        <dbReference type="ARBA" id="ARBA00022643"/>
    </source>
</evidence>
<protein>
    <submittedName>
        <fullName evidence="7">Luciferase family protein</fullName>
    </submittedName>
</protein>
<feature type="domain" description="Luciferase-like" evidence="6">
    <location>
        <begin position="58"/>
        <end position="268"/>
    </location>
</feature>
<dbReference type="InterPro" id="IPR020020">
    <property type="entry name" value="Luciferase-type_oxidoreductase"/>
</dbReference>
<dbReference type="PANTHER" id="PTHR30011">
    <property type="entry name" value="ALKANESULFONATE MONOOXYGENASE-RELATED"/>
    <property type="match status" value="1"/>
</dbReference>
<comment type="caution">
    <text evidence="7">The sequence shown here is derived from an EMBL/GenBank/DDBJ whole genome shotgun (WGS) entry which is preliminary data.</text>
</comment>
<dbReference type="InterPro" id="IPR011251">
    <property type="entry name" value="Luciferase-like_dom"/>
</dbReference>
<keyword evidence="3" id="KW-0560">Oxidoreductase</keyword>
<evidence type="ECO:0000259" key="6">
    <source>
        <dbReference type="Pfam" id="PF00296"/>
    </source>
</evidence>
<evidence type="ECO:0000256" key="4">
    <source>
        <dbReference type="ARBA" id="ARBA00023033"/>
    </source>
</evidence>
<evidence type="ECO:0000313" key="7">
    <source>
        <dbReference type="EMBL" id="SAL05324.1"/>
    </source>
</evidence>
<dbReference type="AlphaFoldDB" id="A0A158EET7"/>
<dbReference type="InterPro" id="IPR036661">
    <property type="entry name" value="Luciferase-like_sf"/>
</dbReference>
<reference evidence="7" key="1">
    <citation type="submission" date="2016-01" db="EMBL/GenBank/DDBJ databases">
        <authorList>
            <person name="Peeters C."/>
        </authorList>
    </citation>
    <scope>NUCLEOTIDE SEQUENCE</scope>
    <source>
        <strain evidence="7">LMG 29321</strain>
    </source>
</reference>
<evidence type="ECO:0000256" key="3">
    <source>
        <dbReference type="ARBA" id="ARBA00023002"/>
    </source>
</evidence>
<dbReference type="GO" id="GO:0004497">
    <property type="term" value="F:monooxygenase activity"/>
    <property type="evidence" value="ECO:0007669"/>
    <property type="project" value="UniProtKB-KW"/>
</dbReference>
<feature type="compositionally biased region" description="Polar residues" evidence="5">
    <location>
        <begin position="1"/>
        <end position="10"/>
    </location>
</feature>
<dbReference type="NCBIfam" id="TIGR03571">
    <property type="entry name" value="lucif_BA3436"/>
    <property type="match status" value="1"/>
</dbReference>